<gene>
    <name evidence="2" type="ORF">EVJ47_05770</name>
</gene>
<feature type="domain" description="Calcineurin-like phosphoesterase" evidence="1">
    <location>
        <begin position="1"/>
        <end position="226"/>
    </location>
</feature>
<reference evidence="2 3" key="1">
    <citation type="submission" date="2019-01" db="EMBL/GenBank/DDBJ databases">
        <title>Insights into ecological role of a new deltaproteobacterial order Candidatus Sinidesulfobacterales (Sva0485) by metagenomics and metatranscriptomics.</title>
        <authorList>
            <person name="Tan S."/>
            <person name="Liu J."/>
            <person name="Fang Y."/>
            <person name="Hedlund B.P."/>
            <person name="Lian Z.H."/>
            <person name="Huang L.Y."/>
            <person name="Li J.T."/>
            <person name="Huang L.N."/>
            <person name="Li W.J."/>
            <person name="Jiang H.C."/>
            <person name="Dong H.L."/>
            <person name="Shu W.S."/>
        </authorList>
    </citation>
    <scope>NUCLEOTIDE SEQUENCE [LARGE SCALE GENOMIC DNA]</scope>
    <source>
        <strain evidence="2">AP3</strain>
    </source>
</reference>
<dbReference type="Pfam" id="PF00149">
    <property type="entry name" value="Metallophos"/>
    <property type="match status" value="1"/>
</dbReference>
<organism evidence="2 3">
    <name type="scientific">Candidatus Acidulodesulfobacterium ferriphilum</name>
    <dbReference type="NCBI Taxonomy" id="2597223"/>
    <lineage>
        <taxon>Bacteria</taxon>
        <taxon>Deltaproteobacteria</taxon>
        <taxon>Candidatus Acidulodesulfobacterales</taxon>
        <taxon>Candidatus Acidulodesulfobacterium</taxon>
    </lineage>
</organism>
<dbReference type="GO" id="GO:0000398">
    <property type="term" value="P:mRNA splicing, via spliceosome"/>
    <property type="evidence" value="ECO:0007669"/>
    <property type="project" value="TreeGrafter"/>
</dbReference>
<sequence>MNICVAGDVHGRIDKFYENIRDFELKLKISFDVVLQVGDFGIWIDEKNHDGITKLHGGTGDFPKWHKGKRAVPIKTYFINGNNEDFNFLEAVKLSGDFEILKNLFYVPNGTVADIKAGTGMAAYKSGKDASLNGGNTENLVVAGIGGKYDPEYFNHREADRYYTKYEIDNLIKHANGNIDIFISHDAPEGVLIEDNDKKRYYPKAAGLRELILKIKPKIVFFGHHHGVCKSEIEGIPVYGLNVLGEKDSLLGFKIKNGAIKILGKY</sequence>
<accession>A0A519BBL5</accession>
<dbReference type="InterPro" id="IPR004843">
    <property type="entry name" value="Calcineurin-like_PHP"/>
</dbReference>
<dbReference type="PANTHER" id="PTHR12849">
    <property type="entry name" value="RNA LARIAT DEBRANCHING ENZYME"/>
    <property type="match status" value="1"/>
</dbReference>
<evidence type="ECO:0000259" key="1">
    <source>
        <dbReference type="Pfam" id="PF00149"/>
    </source>
</evidence>
<evidence type="ECO:0000313" key="3">
    <source>
        <dbReference type="Proteomes" id="UP000320813"/>
    </source>
</evidence>
<evidence type="ECO:0000313" key="2">
    <source>
        <dbReference type="EMBL" id="RZD14672.1"/>
    </source>
</evidence>
<protein>
    <recommendedName>
        <fullName evidence="1">Calcineurin-like phosphoesterase domain-containing protein</fullName>
    </recommendedName>
</protein>
<proteinExistence type="predicted"/>
<dbReference type="Gene3D" id="3.60.21.10">
    <property type="match status" value="1"/>
</dbReference>
<dbReference type="SUPFAM" id="SSF56300">
    <property type="entry name" value="Metallo-dependent phosphatases"/>
    <property type="match status" value="1"/>
</dbReference>
<comment type="caution">
    <text evidence="2">The sequence shown here is derived from an EMBL/GenBank/DDBJ whole genome shotgun (WGS) entry which is preliminary data.</text>
</comment>
<dbReference type="AlphaFoldDB" id="A0A519BBL5"/>
<dbReference type="GO" id="GO:0008419">
    <property type="term" value="F:RNA lariat debranching enzyme activity"/>
    <property type="evidence" value="ECO:0007669"/>
    <property type="project" value="TreeGrafter"/>
</dbReference>
<dbReference type="Proteomes" id="UP000320813">
    <property type="component" value="Unassembled WGS sequence"/>
</dbReference>
<dbReference type="EMBL" id="SGBD01000002">
    <property type="protein sequence ID" value="RZD14672.1"/>
    <property type="molecule type" value="Genomic_DNA"/>
</dbReference>
<name>A0A519BBL5_9DELT</name>
<dbReference type="InterPro" id="IPR029052">
    <property type="entry name" value="Metallo-depent_PP-like"/>
</dbReference>
<dbReference type="PANTHER" id="PTHR12849:SF0">
    <property type="entry name" value="LARIAT DEBRANCHING ENZYME"/>
    <property type="match status" value="1"/>
</dbReference>